<evidence type="ECO:0000313" key="14">
    <source>
        <dbReference type="Proteomes" id="UP000256709"/>
    </source>
</evidence>
<feature type="domain" description="Subtilisin-like protease fibronectin type-III" evidence="12">
    <location>
        <begin position="771"/>
        <end position="863"/>
    </location>
</feature>
<dbReference type="CDD" id="cd04852">
    <property type="entry name" value="Peptidases_S8_3"/>
    <property type="match status" value="1"/>
</dbReference>
<dbReference type="InterPro" id="IPR015500">
    <property type="entry name" value="Peptidase_S8_subtilisin-rel"/>
</dbReference>
<dbReference type="Gene3D" id="2.60.40.2310">
    <property type="match status" value="1"/>
</dbReference>
<feature type="active site" description="Charge relay system" evidence="5 6">
    <location>
        <position position="243"/>
    </location>
</feature>
<dbReference type="InterPro" id="IPR003137">
    <property type="entry name" value="PA_domain"/>
</dbReference>
<dbReference type="InterPro" id="IPR023828">
    <property type="entry name" value="Peptidase_S8_Ser-AS"/>
</dbReference>
<evidence type="ECO:0000259" key="12">
    <source>
        <dbReference type="Pfam" id="PF17766"/>
    </source>
</evidence>
<keyword evidence="2 6" id="KW-0645">Protease</keyword>
<feature type="region of interest" description="Disordered" evidence="7">
    <location>
        <begin position="13"/>
        <end position="41"/>
    </location>
</feature>
<feature type="active site" description="Charge relay system" evidence="5 6">
    <location>
        <position position="342"/>
    </location>
</feature>
<keyword evidence="3 6" id="KW-0378">Hydrolase</keyword>
<gene>
    <name evidence="13" type="ORF">B7R21_01665</name>
</gene>
<dbReference type="AlphaFoldDB" id="A0A3E0W5K4"/>
<keyword evidence="4 6" id="KW-0720">Serine protease</keyword>
<keyword evidence="8" id="KW-0812">Transmembrane</keyword>
<keyword evidence="8" id="KW-0472">Membrane</keyword>
<evidence type="ECO:0000256" key="7">
    <source>
        <dbReference type="SAM" id="MobiDB-lite"/>
    </source>
</evidence>
<dbReference type="Proteomes" id="UP000256709">
    <property type="component" value="Unassembled WGS sequence"/>
</dbReference>
<dbReference type="InterPro" id="IPR045051">
    <property type="entry name" value="SBT"/>
</dbReference>
<name>A0A3E0W5K4_9MICO</name>
<feature type="transmembrane region" description="Helical" evidence="8">
    <location>
        <begin position="47"/>
        <end position="68"/>
    </location>
</feature>
<dbReference type="InterPro" id="IPR037045">
    <property type="entry name" value="S8pro/Inhibitor_I9_sf"/>
</dbReference>
<accession>A0A3E0W5K4</accession>
<evidence type="ECO:0000256" key="4">
    <source>
        <dbReference type="ARBA" id="ARBA00022825"/>
    </source>
</evidence>
<feature type="transmembrane region" description="Helical" evidence="8">
    <location>
        <begin position="1136"/>
        <end position="1155"/>
    </location>
</feature>
<dbReference type="Gene3D" id="3.30.70.80">
    <property type="entry name" value="Peptidase S8 propeptide/proteinase inhibitor I9"/>
    <property type="match status" value="1"/>
</dbReference>
<dbReference type="InterPro" id="IPR036852">
    <property type="entry name" value="Peptidase_S8/S53_dom_sf"/>
</dbReference>
<feature type="domain" description="PA" evidence="10">
    <location>
        <begin position="513"/>
        <end position="592"/>
    </location>
</feature>
<dbReference type="Pfam" id="PF02225">
    <property type="entry name" value="PA"/>
    <property type="match status" value="1"/>
</dbReference>
<proteinExistence type="inferred from homology"/>
<dbReference type="PANTHER" id="PTHR10795">
    <property type="entry name" value="PROPROTEIN CONVERTASE SUBTILISIN/KEXIN"/>
    <property type="match status" value="1"/>
</dbReference>
<reference evidence="13 14" key="1">
    <citation type="submission" date="2017-04" db="EMBL/GenBank/DDBJ databases">
        <title>Comparative genome analysis of Subtercola boreus.</title>
        <authorList>
            <person name="Cho Y.-J."/>
            <person name="Cho A."/>
            <person name="Kim O.-S."/>
            <person name="Lee J.-I."/>
        </authorList>
    </citation>
    <scope>NUCLEOTIDE SEQUENCE [LARGE SCALE GENOMIC DNA]</scope>
    <source>
        <strain evidence="13 14">P27444</strain>
    </source>
</reference>
<evidence type="ECO:0000256" key="5">
    <source>
        <dbReference type="PIRSR" id="PIRSR615500-1"/>
    </source>
</evidence>
<dbReference type="InterPro" id="IPR000209">
    <property type="entry name" value="Peptidase_S8/S53_dom"/>
</dbReference>
<sequence>MLRVDERVRACPAPRHCSSTDRGSYVSSSRRRIPAPHPRSFSRRGGVVAAAAALVLAVAGAAGSAAAFTPAATSAAVSAQTDRAVGLVPLPGGATKPSTDFTAGRYIVTLTNPSAATYSGGIDGFAATKPSAGDQMNARSAPVSSYTDFLAGRQKDVAASAGVSIDYSYTLSLNAFSANLTPEQASALTSSKDVAQVTHDEIQHITAAEPSTTYLGLDGDTGVWAQHGGVADAGKGIVIGDLDTGIAPENPSFSGDQLGTTPGDAPYLTDEVDPAHNDTDIRFNKADGSTFYGACVTGEQFDASDCTTKIVGARYYLDGFGKANIGTAATGEYVSPRDGDGHGSHTASTAGGNNATDATIAGNSFGNISGVAPAAKIAVYKVCWSGPDPVGTADDGCSTADMLAAIDQAVLDGVDVLNFSIGGSSAQTTVSLTDQAFLGAASAGIFVAASAGNSGPGASTLDNASPWYTTVAASTIPSYEATATLGDGSKYAGGSITVQPGDEAPVEGDLVRADLVKADTASVADALLCAPKSLDPTKVDGKIVFCQRGVYDRTAKSAEVKRAGGIGMLLVNKTGSSIDLDEHSVPTVHLDAPAWDATYAYAAKAGATVTFTKGNTAGASPAVPVLAGFSSHGPVVADGSDILKPDITAPGVAILAAAANAEGASPTWEFLSGTSMAAPHIAGLAALYLGVHPKASVSEIKSAMMTTATDTVSSDGKPVEDVFGQGAGEVTPTKYFNPGLLYLNGVDDWYSYLEGIGYDVGRTPKPIDASDLNLASIAIGSLTGTQTVTRTVTSTEAGTFTALPVTVPGIDTVVTPSTLSFSAAGESKTYTVSFTRTDAPLNEFTTGYLTWANGDQTVRSPIALQPVPIAAPYEVDGTGTTGSVDVSVTPGSDGAIPLVVEGLAKADLLVADNQDPAIPLDGHSAVTPLKGTATFAVTIPAGLTEARFDLKSITTAEEGADLDLTVDQLDADGTVIATYSSATGAADERVDIPAPEAGKYAVRADVFALPTGQADAAMDLNAFYVTPDSGDGAFTAPATVEGVQGTPVTYTASWTGLDYSSKYLGLVAYGDSGVSTFVGVSTEAAPTPTPTPTATPTSTAVPLPTGGPGTPTATPVPGDGGGDPSGGLASTGLSTIVPIGLAGILLLAGIAALVVRHQRRVGRADSSDE</sequence>
<dbReference type="Pfam" id="PF17766">
    <property type="entry name" value="fn3_6"/>
    <property type="match status" value="1"/>
</dbReference>
<dbReference type="Pfam" id="PF00082">
    <property type="entry name" value="Peptidase_S8"/>
    <property type="match status" value="1"/>
</dbReference>
<evidence type="ECO:0000256" key="8">
    <source>
        <dbReference type="SAM" id="Phobius"/>
    </source>
</evidence>
<evidence type="ECO:0000259" key="11">
    <source>
        <dbReference type="Pfam" id="PF05922"/>
    </source>
</evidence>
<organism evidence="13 14">
    <name type="scientific">Subtercola boreus</name>
    <dbReference type="NCBI Taxonomy" id="120213"/>
    <lineage>
        <taxon>Bacteria</taxon>
        <taxon>Bacillati</taxon>
        <taxon>Actinomycetota</taxon>
        <taxon>Actinomycetes</taxon>
        <taxon>Micrococcales</taxon>
        <taxon>Microbacteriaceae</taxon>
        <taxon>Subtercola</taxon>
    </lineage>
</organism>
<feature type="compositionally biased region" description="Low complexity" evidence="7">
    <location>
        <begin position="1094"/>
        <end position="1117"/>
    </location>
</feature>
<protein>
    <recommendedName>
        <fullName evidence="15">Serine protease</fullName>
    </recommendedName>
</protein>
<comment type="caution">
    <text evidence="13">The sequence shown here is derived from an EMBL/GenBank/DDBJ whole genome shotgun (WGS) entry which is preliminary data.</text>
</comment>
<dbReference type="Gene3D" id="3.40.50.200">
    <property type="entry name" value="Peptidase S8/S53 domain"/>
    <property type="match status" value="1"/>
</dbReference>
<dbReference type="InterPro" id="IPR010259">
    <property type="entry name" value="S8pro/Inhibitor_I9"/>
</dbReference>
<feature type="domain" description="Peptidase S8/S53" evidence="9">
    <location>
        <begin position="234"/>
        <end position="726"/>
    </location>
</feature>
<dbReference type="InterPro" id="IPR041469">
    <property type="entry name" value="Subtilisin-like_FN3"/>
</dbReference>
<keyword evidence="8" id="KW-1133">Transmembrane helix</keyword>
<evidence type="ECO:0008006" key="15">
    <source>
        <dbReference type="Google" id="ProtNLM"/>
    </source>
</evidence>
<dbReference type="EMBL" id="NBXA01000002">
    <property type="protein sequence ID" value="RFA16843.1"/>
    <property type="molecule type" value="Genomic_DNA"/>
</dbReference>
<dbReference type="OrthoDB" id="614750at2"/>
<evidence type="ECO:0000313" key="13">
    <source>
        <dbReference type="EMBL" id="RFA16843.1"/>
    </source>
</evidence>
<dbReference type="GO" id="GO:0006508">
    <property type="term" value="P:proteolysis"/>
    <property type="evidence" value="ECO:0007669"/>
    <property type="project" value="UniProtKB-KW"/>
</dbReference>
<evidence type="ECO:0000256" key="3">
    <source>
        <dbReference type="ARBA" id="ARBA00022801"/>
    </source>
</evidence>
<dbReference type="SUPFAM" id="SSF54897">
    <property type="entry name" value="Protease propeptides/inhibitors"/>
    <property type="match status" value="1"/>
</dbReference>
<evidence type="ECO:0000256" key="6">
    <source>
        <dbReference type="PROSITE-ProRule" id="PRU01240"/>
    </source>
</evidence>
<dbReference type="CDD" id="cd02120">
    <property type="entry name" value="PA_subtilisin_like"/>
    <property type="match status" value="1"/>
</dbReference>
<feature type="region of interest" description="Disordered" evidence="7">
    <location>
        <begin position="1084"/>
        <end position="1127"/>
    </location>
</feature>
<dbReference type="InterPro" id="IPR034197">
    <property type="entry name" value="Peptidases_S8_3"/>
</dbReference>
<evidence type="ECO:0000259" key="10">
    <source>
        <dbReference type="Pfam" id="PF02225"/>
    </source>
</evidence>
<evidence type="ECO:0000256" key="1">
    <source>
        <dbReference type="ARBA" id="ARBA00011073"/>
    </source>
</evidence>
<dbReference type="SUPFAM" id="SSF52743">
    <property type="entry name" value="Subtilisin-like"/>
    <property type="match status" value="1"/>
</dbReference>
<evidence type="ECO:0000256" key="2">
    <source>
        <dbReference type="ARBA" id="ARBA00022670"/>
    </source>
</evidence>
<evidence type="ECO:0000259" key="9">
    <source>
        <dbReference type="Pfam" id="PF00082"/>
    </source>
</evidence>
<dbReference type="PROSITE" id="PS00138">
    <property type="entry name" value="SUBTILASE_SER"/>
    <property type="match status" value="1"/>
</dbReference>
<feature type="active site" description="Charge relay system" evidence="5 6">
    <location>
        <position position="675"/>
    </location>
</feature>
<comment type="similarity">
    <text evidence="1 6">Belongs to the peptidase S8 family.</text>
</comment>
<dbReference type="PRINTS" id="PR00723">
    <property type="entry name" value="SUBTILISIN"/>
</dbReference>
<dbReference type="GO" id="GO:0004252">
    <property type="term" value="F:serine-type endopeptidase activity"/>
    <property type="evidence" value="ECO:0007669"/>
    <property type="project" value="UniProtKB-UniRule"/>
</dbReference>
<dbReference type="PROSITE" id="PS51892">
    <property type="entry name" value="SUBTILASE"/>
    <property type="match status" value="1"/>
</dbReference>
<feature type="domain" description="Inhibitor I9" evidence="11">
    <location>
        <begin position="105"/>
        <end position="204"/>
    </location>
</feature>
<dbReference type="Pfam" id="PF05922">
    <property type="entry name" value="Inhibitor_I9"/>
    <property type="match status" value="1"/>
</dbReference>
<dbReference type="Gene3D" id="3.50.30.30">
    <property type="match status" value="1"/>
</dbReference>